<dbReference type="SUPFAM" id="SSF55469">
    <property type="entry name" value="FMN-dependent nitroreductase-like"/>
    <property type="match status" value="1"/>
</dbReference>
<evidence type="ECO:0000256" key="1">
    <source>
        <dbReference type="ARBA" id="ARBA00022630"/>
    </source>
</evidence>
<dbReference type="STRING" id="2200.GCA_001571405_00374"/>
<dbReference type="OrthoDB" id="105365at2157"/>
<evidence type="ECO:0000313" key="6">
    <source>
        <dbReference type="Proteomes" id="UP000326500"/>
    </source>
</evidence>
<dbReference type="CDD" id="cd02136">
    <property type="entry name" value="PnbA_NfnB-like"/>
    <property type="match status" value="1"/>
</dbReference>
<dbReference type="Pfam" id="PF00881">
    <property type="entry name" value="Nitroreductase"/>
    <property type="match status" value="1"/>
</dbReference>
<evidence type="ECO:0000313" key="5">
    <source>
        <dbReference type="EMBL" id="SDK25789.1"/>
    </source>
</evidence>
<accession>A0A1G9AEL4</accession>
<evidence type="ECO:0000259" key="4">
    <source>
        <dbReference type="Pfam" id="PF00881"/>
    </source>
</evidence>
<dbReference type="AlphaFoldDB" id="A0A1G9AEL4"/>
<evidence type="ECO:0000256" key="2">
    <source>
        <dbReference type="ARBA" id="ARBA00022643"/>
    </source>
</evidence>
<dbReference type="InterPro" id="IPR000415">
    <property type="entry name" value="Nitroreductase-like"/>
</dbReference>
<dbReference type="EMBL" id="FNFT01000006">
    <property type="protein sequence ID" value="SDK25789.1"/>
    <property type="molecule type" value="Genomic_DNA"/>
</dbReference>
<proteinExistence type="predicted"/>
<keyword evidence="6" id="KW-1185">Reference proteome</keyword>
<sequence>MLRDVEPVEFLSVIRERRSVRNYTDQEVPDEVIRTIIAAGIQAPNALGLQPWQFVVVKDKGLMRQISDFCKPILAEKIEGERHAGTEEFLAALKDPEYSIFYNAPVLVLVLGAREVVSSVLDCTLCAENMMLAAWALGIGSCWIGSATLVEQNPELLAKLMVPDDYQIVAPLIFGYPGPLLPKAERREPRITWIP</sequence>
<protein>
    <submittedName>
        <fullName evidence="5">Nitroreductase</fullName>
    </submittedName>
</protein>
<keyword evidence="3" id="KW-0560">Oxidoreductase</keyword>
<dbReference type="PANTHER" id="PTHR23026:SF90">
    <property type="entry name" value="IODOTYROSINE DEIODINASE 1"/>
    <property type="match status" value="1"/>
</dbReference>
<dbReference type="RefSeq" id="WP_066954610.1">
    <property type="nucleotide sequence ID" value="NZ_BCNX01000003.1"/>
</dbReference>
<dbReference type="Proteomes" id="UP000326500">
    <property type="component" value="Unassembled WGS sequence"/>
</dbReference>
<dbReference type="Gene3D" id="3.40.109.10">
    <property type="entry name" value="NADH Oxidase"/>
    <property type="match status" value="1"/>
</dbReference>
<dbReference type="InterPro" id="IPR029479">
    <property type="entry name" value="Nitroreductase"/>
</dbReference>
<name>A0A1G9AEL4_9EURY</name>
<keyword evidence="1" id="KW-0285">Flavoprotein</keyword>
<reference evidence="5 6" key="1">
    <citation type="submission" date="2016-10" db="EMBL/GenBank/DDBJ databases">
        <authorList>
            <person name="Varghese N."/>
            <person name="Submissions S."/>
        </authorList>
    </citation>
    <scope>NUCLEOTIDE SEQUENCE [LARGE SCALE GENOMIC DNA]</scope>
    <source>
        <strain evidence="5 6">DSM 2373</strain>
    </source>
</reference>
<dbReference type="GO" id="GO:0016491">
    <property type="term" value="F:oxidoreductase activity"/>
    <property type="evidence" value="ECO:0007669"/>
    <property type="project" value="UniProtKB-KW"/>
</dbReference>
<dbReference type="InterPro" id="IPR050627">
    <property type="entry name" value="Nitroreductase/BluB"/>
</dbReference>
<evidence type="ECO:0000256" key="3">
    <source>
        <dbReference type="ARBA" id="ARBA00023002"/>
    </source>
</evidence>
<organism evidence="5 6">
    <name type="scientific">Methanoculleus thermophilus</name>
    <dbReference type="NCBI Taxonomy" id="2200"/>
    <lineage>
        <taxon>Archaea</taxon>
        <taxon>Methanobacteriati</taxon>
        <taxon>Methanobacteriota</taxon>
        <taxon>Stenosarchaea group</taxon>
        <taxon>Methanomicrobia</taxon>
        <taxon>Methanomicrobiales</taxon>
        <taxon>Methanomicrobiaceae</taxon>
        <taxon>Methanoculleus</taxon>
    </lineage>
</organism>
<keyword evidence="2" id="KW-0288">FMN</keyword>
<dbReference type="PANTHER" id="PTHR23026">
    <property type="entry name" value="NADPH NITROREDUCTASE"/>
    <property type="match status" value="1"/>
</dbReference>
<feature type="domain" description="Nitroreductase" evidence="4">
    <location>
        <begin position="14"/>
        <end position="176"/>
    </location>
</feature>
<gene>
    <name evidence="5" type="ORF">SAMN04488571_10613</name>
</gene>